<dbReference type="PROSITE" id="PS50181">
    <property type="entry name" value="FBOX"/>
    <property type="match status" value="1"/>
</dbReference>
<proteinExistence type="predicted"/>
<protein>
    <recommendedName>
        <fullName evidence="1">F-box domain-containing protein</fullName>
    </recommendedName>
</protein>
<evidence type="ECO:0000259" key="1">
    <source>
        <dbReference type="PROSITE" id="PS50181"/>
    </source>
</evidence>
<feature type="domain" description="F-box" evidence="1">
    <location>
        <begin position="4"/>
        <end position="53"/>
    </location>
</feature>
<evidence type="ECO:0000313" key="3">
    <source>
        <dbReference type="Proteomes" id="UP000215453"/>
    </source>
</evidence>
<reference evidence="2 3" key="1">
    <citation type="submission" date="2016-10" db="EMBL/GenBank/DDBJ databases">
        <authorList>
            <person name="Varghese N."/>
        </authorList>
    </citation>
    <scope>NUCLEOTIDE SEQUENCE [LARGE SCALE GENOMIC DNA]</scope>
</reference>
<dbReference type="InterPro" id="IPR001810">
    <property type="entry name" value="F-box_dom"/>
</dbReference>
<dbReference type="SUPFAM" id="SSF52047">
    <property type="entry name" value="RNI-like"/>
    <property type="match status" value="1"/>
</dbReference>
<gene>
    <name evidence="2" type="ORF">ZT1A5_G428</name>
</gene>
<name>A0A1Y6L3E4_ZYMTR</name>
<evidence type="ECO:0000313" key="2">
    <source>
        <dbReference type="EMBL" id="SMY18993.1"/>
    </source>
</evidence>
<dbReference type="Proteomes" id="UP000215453">
    <property type="component" value="Chromosome 1"/>
</dbReference>
<dbReference type="InterPro" id="IPR032675">
    <property type="entry name" value="LRR_dom_sf"/>
</dbReference>
<accession>A0A1Y6L3E4</accession>
<dbReference type="Gene3D" id="3.80.10.10">
    <property type="entry name" value="Ribonuclease Inhibitor"/>
    <property type="match status" value="1"/>
</dbReference>
<dbReference type="EMBL" id="LT882676">
    <property type="protein sequence ID" value="SMY18993.1"/>
    <property type="molecule type" value="Genomic_DNA"/>
</dbReference>
<organism evidence="2 3">
    <name type="scientific">Zymoseptoria tritici ST99CH_1A5</name>
    <dbReference type="NCBI Taxonomy" id="1276529"/>
    <lineage>
        <taxon>Eukaryota</taxon>
        <taxon>Fungi</taxon>
        <taxon>Dikarya</taxon>
        <taxon>Ascomycota</taxon>
        <taxon>Pezizomycotina</taxon>
        <taxon>Dothideomycetes</taxon>
        <taxon>Dothideomycetidae</taxon>
        <taxon>Mycosphaerellales</taxon>
        <taxon>Mycosphaerellaceae</taxon>
        <taxon>Zymoseptoria</taxon>
    </lineage>
</organism>
<sequence>MTPPCSIMSLPSELLEEVVLSLNLQDVCNLRLAASGIASQIAQGSFRAHFKSKSVRVSCEDFRCFAMVTQPNWLGCALEHLTIIGSPQENIDAGEPDDAEISELLLKALKQLRANSKTGALRSINLTVEGTTVMRENFSYTCDWRQIWKCADKTARLLARAMLGSAILVQSLDLYSSTPRCALNSSQLQTLLNTFDMPELRSLSFAVSNNEDCPVDDEGVGLSKCLERFLIRHARGMEELNMRWLNLHLTDVPYAKIERQRFFDGFAGLSLPSLNTFSLKGMEITSEALVSFLSTNPQIRRINLEWLHILAGKFDAVCIQMTKCLELDSIYLNDLWERRLLEFPGADGPAHFPGYGFPTWTLRTGLGTREKIQYRDVTGNMKGSFAANNWRRERGQLYGPPGVMENSPFNRFPAEVRNRIYFMALANGAAIPARNVAEHTGFLQTCRQIRGEA</sequence>
<dbReference type="AlphaFoldDB" id="A0A1Y6L3E4"/>